<evidence type="ECO:0000313" key="2">
    <source>
        <dbReference type="Proteomes" id="UP000308652"/>
    </source>
</evidence>
<accession>A0A5C3LU64</accession>
<keyword evidence="2" id="KW-1185">Reference proteome</keyword>
<proteinExistence type="predicted"/>
<dbReference type="Proteomes" id="UP000308652">
    <property type="component" value="Unassembled WGS sequence"/>
</dbReference>
<name>A0A5C3LU64_9AGAR</name>
<reference evidence="1 2" key="1">
    <citation type="journal article" date="2019" name="Nat. Ecol. Evol.">
        <title>Megaphylogeny resolves global patterns of mushroom evolution.</title>
        <authorList>
            <person name="Varga T."/>
            <person name="Krizsan K."/>
            <person name="Foldi C."/>
            <person name="Dima B."/>
            <person name="Sanchez-Garcia M."/>
            <person name="Sanchez-Ramirez S."/>
            <person name="Szollosi G.J."/>
            <person name="Szarkandi J.G."/>
            <person name="Papp V."/>
            <person name="Albert L."/>
            <person name="Andreopoulos W."/>
            <person name="Angelini C."/>
            <person name="Antonin V."/>
            <person name="Barry K.W."/>
            <person name="Bougher N.L."/>
            <person name="Buchanan P."/>
            <person name="Buyck B."/>
            <person name="Bense V."/>
            <person name="Catcheside P."/>
            <person name="Chovatia M."/>
            <person name="Cooper J."/>
            <person name="Damon W."/>
            <person name="Desjardin D."/>
            <person name="Finy P."/>
            <person name="Geml J."/>
            <person name="Haridas S."/>
            <person name="Hughes K."/>
            <person name="Justo A."/>
            <person name="Karasinski D."/>
            <person name="Kautmanova I."/>
            <person name="Kiss B."/>
            <person name="Kocsube S."/>
            <person name="Kotiranta H."/>
            <person name="LaButti K.M."/>
            <person name="Lechner B.E."/>
            <person name="Liimatainen K."/>
            <person name="Lipzen A."/>
            <person name="Lukacs Z."/>
            <person name="Mihaltcheva S."/>
            <person name="Morgado L.N."/>
            <person name="Niskanen T."/>
            <person name="Noordeloos M.E."/>
            <person name="Ohm R.A."/>
            <person name="Ortiz-Santana B."/>
            <person name="Ovrebo C."/>
            <person name="Racz N."/>
            <person name="Riley R."/>
            <person name="Savchenko A."/>
            <person name="Shiryaev A."/>
            <person name="Soop K."/>
            <person name="Spirin V."/>
            <person name="Szebenyi C."/>
            <person name="Tomsovsky M."/>
            <person name="Tulloss R.E."/>
            <person name="Uehling J."/>
            <person name="Grigoriev I.V."/>
            <person name="Vagvolgyi C."/>
            <person name="Papp T."/>
            <person name="Martin F.M."/>
            <person name="Miettinen O."/>
            <person name="Hibbett D.S."/>
            <person name="Nagy L.G."/>
        </authorList>
    </citation>
    <scope>NUCLEOTIDE SEQUENCE [LARGE SCALE GENOMIC DNA]</scope>
    <source>
        <strain evidence="1 2">CBS 166.37</strain>
    </source>
</reference>
<gene>
    <name evidence="1" type="ORF">BDQ12DRAFT_236286</name>
</gene>
<evidence type="ECO:0008006" key="3">
    <source>
        <dbReference type="Google" id="ProtNLM"/>
    </source>
</evidence>
<dbReference type="AlphaFoldDB" id="A0A5C3LU64"/>
<dbReference type="EMBL" id="ML213612">
    <property type="protein sequence ID" value="TFK36654.1"/>
    <property type="molecule type" value="Genomic_DNA"/>
</dbReference>
<protein>
    <recommendedName>
        <fullName evidence="3">Bet v1-like protein</fullName>
    </recommendedName>
</protein>
<sequence>MSPNAVDTGSTTKSPNFTASHSVLLDHPISIVFEILGTTKGHERVCKLSSLCSSFELLEHDEVALADNAKLAESSVRTLPAHTTLPTGASISADGASHAQADVKPATEAANPRLLPRQAFKMQEVVPVLFGVIKTTVDLSGTLTWDEYARVALYETISNQGIVTWKVRVFEEEEGGKKTRVNERIEGWCPGWMKMIVQSEASKSHKAHMEQYHTLF</sequence>
<organism evidence="1 2">
    <name type="scientific">Crucibulum laeve</name>
    <dbReference type="NCBI Taxonomy" id="68775"/>
    <lineage>
        <taxon>Eukaryota</taxon>
        <taxon>Fungi</taxon>
        <taxon>Dikarya</taxon>
        <taxon>Basidiomycota</taxon>
        <taxon>Agaricomycotina</taxon>
        <taxon>Agaricomycetes</taxon>
        <taxon>Agaricomycetidae</taxon>
        <taxon>Agaricales</taxon>
        <taxon>Agaricineae</taxon>
        <taxon>Nidulariaceae</taxon>
        <taxon>Crucibulum</taxon>
    </lineage>
</organism>
<dbReference type="OrthoDB" id="619536at2759"/>
<evidence type="ECO:0000313" key="1">
    <source>
        <dbReference type="EMBL" id="TFK36654.1"/>
    </source>
</evidence>